<keyword evidence="1" id="KW-0175">Coiled coil</keyword>
<dbReference type="CDD" id="cd00201">
    <property type="entry name" value="WW"/>
    <property type="match status" value="1"/>
</dbReference>
<dbReference type="InterPro" id="IPR001202">
    <property type="entry name" value="WW_dom"/>
</dbReference>
<dbReference type="GO" id="GO:0005634">
    <property type="term" value="C:nucleus"/>
    <property type="evidence" value="ECO:0007669"/>
    <property type="project" value="TreeGrafter"/>
</dbReference>
<dbReference type="SUPFAM" id="SSF51045">
    <property type="entry name" value="WW domain"/>
    <property type="match status" value="1"/>
</dbReference>
<evidence type="ECO:0000256" key="2">
    <source>
        <dbReference type="SAM" id="MobiDB-lite"/>
    </source>
</evidence>
<evidence type="ECO:0000313" key="4">
    <source>
        <dbReference type="EMBL" id="SSX29318.1"/>
    </source>
</evidence>
<dbReference type="Gene3D" id="3.40.50.1010">
    <property type="entry name" value="5'-nuclease"/>
    <property type="match status" value="1"/>
</dbReference>
<dbReference type="InterPro" id="IPR052626">
    <property type="entry name" value="SWT1_Regulator"/>
</dbReference>
<dbReference type="SMART" id="SM00670">
    <property type="entry name" value="PINc"/>
    <property type="match status" value="1"/>
</dbReference>
<dbReference type="InterPro" id="IPR036020">
    <property type="entry name" value="WW_dom_sf"/>
</dbReference>
<evidence type="ECO:0000259" key="3">
    <source>
        <dbReference type="PROSITE" id="PS50020"/>
    </source>
</evidence>
<feature type="coiled-coil region" evidence="1">
    <location>
        <begin position="76"/>
        <end position="103"/>
    </location>
</feature>
<proteinExistence type="predicted"/>
<sequence length="412" mass="47027">MSDQNQTGGALPKHWVQRVSKSRNGKQYFFNTKTRESVWKFEDIVKSSSQPTKVSGGKTHQNNVSPDKKLRKIQSATNFKSTKNIAENRLKHLQANLKKEQLMKEVIARNGRIPNSHTSKSDETKSHVLLSNNNNNNVTTQSEKQLKFDSAFKNEPSTDVELSAKYREFVSQIMNNSSFSANQSTENTGNGPSSSKSNQNDFEAMDWEDSNDISTNSNESLHNSSKNVTLSLDSFETMEQYLNYKNLINDEEIDQKYFNVVVDTNVFLSNLEFIERLIKINFKNYGSPIIVVPYIVLQELDNIKSRFESKFMTLSVKAKSAISFLNEKFKDHHKQFCGQSAKDDATKLISIKSQDDDIVNCLLQVKERVKNNVILLSNDRNLRNKVMVTGINAYSTTELEAKKDDLKIFIEK</sequence>
<reference evidence="4" key="1">
    <citation type="submission" date="2018-07" db="EMBL/GenBank/DDBJ databases">
        <authorList>
            <person name="Quirk P.G."/>
            <person name="Krulwich T.A."/>
        </authorList>
    </citation>
    <scope>NUCLEOTIDE SEQUENCE</scope>
</reference>
<dbReference type="EMBL" id="UFQT01001175">
    <property type="protein sequence ID" value="SSX29318.1"/>
    <property type="molecule type" value="Genomic_DNA"/>
</dbReference>
<dbReference type="Gene3D" id="2.20.70.10">
    <property type="match status" value="1"/>
</dbReference>
<dbReference type="PANTHER" id="PTHR16161">
    <property type="entry name" value="TRANSCRIPTIONAL PROTEIN SWT1"/>
    <property type="match status" value="1"/>
</dbReference>
<dbReference type="PANTHER" id="PTHR16161:SF0">
    <property type="entry name" value="TRANSCRIPTIONAL PROTEIN SWT1"/>
    <property type="match status" value="1"/>
</dbReference>
<dbReference type="AlphaFoldDB" id="A0A336MTM3"/>
<dbReference type="InterPro" id="IPR002716">
    <property type="entry name" value="PIN_dom"/>
</dbReference>
<evidence type="ECO:0000256" key="1">
    <source>
        <dbReference type="SAM" id="Coils"/>
    </source>
</evidence>
<dbReference type="OMA" id="EASFCEN"/>
<dbReference type="VEuPathDB" id="VectorBase:CSON001132"/>
<dbReference type="CDD" id="cd18727">
    <property type="entry name" value="PIN_Swt1-like"/>
    <property type="match status" value="1"/>
</dbReference>
<organism evidence="4">
    <name type="scientific">Culicoides sonorensis</name>
    <name type="common">Biting midge</name>
    <dbReference type="NCBI Taxonomy" id="179676"/>
    <lineage>
        <taxon>Eukaryota</taxon>
        <taxon>Metazoa</taxon>
        <taxon>Ecdysozoa</taxon>
        <taxon>Arthropoda</taxon>
        <taxon>Hexapoda</taxon>
        <taxon>Insecta</taxon>
        <taxon>Pterygota</taxon>
        <taxon>Neoptera</taxon>
        <taxon>Endopterygota</taxon>
        <taxon>Diptera</taxon>
        <taxon>Nematocera</taxon>
        <taxon>Chironomoidea</taxon>
        <taxon>Ceratopogonidae</taxon>
        <taxon>Ceratopogoninae</taxon>
        <taxon>Culicoides</taxon>
        <taxon>Monoculicoides</taxon>
    </lineage>
</organism>
<protein>
    <submittedName>
        <fullName evidence="4">CSON001132 protein</fullName>
    </submittedName>
</protein>
<accession>A0A336MTM3</accession>
<feature type="compositionally biased region" description="Polar residues" evidence="2">
    <location>
        <begin position="48"/>
        <end position="65"/>
    </location>
</feature>
<dbReference type="SUPFAM" id="SSF88723">
    <property type="entry name" value="PIN domain-like"/>
    <property type="match status" value="1"/>
</dbReference>
<feature type="region of interest" description="Disordered" evidence="2">
    <location>
        <begin position="110"/>
        <end position="139"/>
    </location>
</feature>
<feature type="region of interest" description="Disordered" evidence="2">
    <location>
        <begin position="179"/>
        <end position="201"/>
    </location>
</feature>
<dbReference type="PROSITE" id="PS50020">
    <property type="entry name" value="WW_DOMAIN_2"/>
    <property type="match status" value="1"/>
</dbReference>
<feature type="region of interest" description="Disordered" evidence="2">
    <location>
        <begin position="48"/>
        <end position="68"/>
    </location>
</feature>
<gene>
    <name evidence="4" type="primary">CSON001132</name>
</gene>
<dbReference type="Pfam" id="PF13638">
    <property type="entry name" value="PIN_4"/>
    <property type="match status" value="1"/>
</dbReference>
<name>A0A336MTM3_CULSO</name>
<dbReference type="InterPro" id="IPR029060">
    <property type="entry name" value="PIN-like_dom_sf"/>
</dbReference>
<feature type="domain" description="WW" evidence="3">
    <location>
        <begin position="9"/>
        <end position="44"/>
    </location>
</feature>